<comment type="caution">
    <text evidence="2">The sequence shown here is derived from an EMBL/GenBank/DDBJ whole genome shotgun (WGS) entry which is preliminary data.</text>
</comment>
<protein>
    <submittedName>
        <fullName evidence="2">Uncharacterized protein</fullName>
    </submittedName>
</protein>
<keyword evidence="3" id="KW-1185">Reference proteome</keyword>
<feature type="region of interest" description="Disordered" evidence="1">
    <location>
        <begin position="188"/>
        <end position="207"/>
    </location>
</feature>
<evidence type="ECO:0000256" key="1">
    <source>
        <dbReference type="SAM" id="MobiDB-lite"/>
    </source>
</evidence>
<evidence type="ECO:0000313" key="3">
    <source>
        <dbReference type="Proteomes" id="UP001597307"/>
    </source>
</evidence>
<name>A0ABW4Q876_9MICC</name>
<evidence type="ECO:0000313" key="2">
    <source>
        <dbReference type="EMBL" id="MFD1846811.1"/>
    </source>
</evidence>
<accession>A0ABW4Q876</accession>
<reference evidence="3" key="1">
    <citation type="journal article" date="2019" name="Int. J. Syst. Evol. Microbiol.">
        <title>The Global Catalogue of Microorganisms (GCM) 10K type strain sequencing project: providing services to taxonomists for standard genome sequencing and annotation.</title>
        <authorList>
            <consortium name="The Broad Institute Genomics Platform"/>
            <consortium name="The Broad Institute Genome Sequencing Center for Infectious Disease"/>
            <person name="Wu L."/>
            <person name="Ma J."/>
        </authorList>
    </citation>
    <scope>NUCLEOTIDE SEQUENCE [LARGE SCALE GENOMIC DNA]</scope>
    <source>
        <strain evidence="3">JCM 11496</strain>
    </source>
</reference>
<dbReference type="RefSeq" id="WP_343878298.1">
    <property type="nucleotide sequence ID" value="NZ_BAAAIJ010000013.1"/>
</dbReference>
<sequence length="207" mass="22523">MKTADVNELEHIGRVLGQWQHDGGPLHLHPGDLGWYSLRGVTATAAAIRVWSDNDVIAAIALLDGPGLLRFAMDPKRHQDETLARRIASTVSDPSGGVIEAGIVTIEARGTRALGAQLTKEGWAPDEPWTPLHRDLAEPVEDLGLHIETVEPRMTEEWVSVTGQPFGGRPSRMSSFIVSWLDGKQRLKGRSVNPPGSCRSAMTTKGR</sequence>
<organism evidence="2 3">
    <name type="scientific">Arthrobacter flavus</name>
    <dbReference type="NCBI Taxonomy" id="95172"/>
    <lineage>
        <taxon>Bacteria</taxon>
        <taxon>Bacillati</taxon>
        <taxon>Actinomycetota</taxon>
        <taxon>Actinomycetes</taxon>
        <taxon>Micrococcales</taxon>
        <taxon>Micrococcaceae</taxon>
        <taxon>Arthrobacter</taxon>
    </lineage>
</organism>
<dbReference type="EMBL" id="JBHUGA010000030">
    <property type="protein sequence ID" value="MFD1846811.1"/>
    <property type="molecule type" value="Genomic_DNA"/>
</dbReference>
<gene>
    <name evidence="2" type="ORF">ACFSFX_09395</name>
</gene>
<proteinExistence type="predicted"/>
<dbReference type="Proteomes" id="UP001597307">
    <property type="component" value="Unassembled WGS sequence"/>
</dbReference>